<name>A0ABV6DL28_9BACL</name>
<keyword evidence="1" id="KW-0472">Membrane</keyword>
<dbReference type="Proteomes" id="UP001589776">
    <property type="component" value="Unassembled WGS sequence"/>
</dbReference>
<gene>
    <name evidence="2" type="ORF">ACFFK0_12950</name>
</gene>
<feature type="transmembrane region" description="Helical" evidence="1">
    <location>
        <begin position="132"/>
        <end position="151"/>
    </location>
</feature>
<dbReference type="RefSeq" id="WP_377470643.1">
    <property type="nucleotide sequence ID" value="NZ_JBHLWN010000049.1"/>
</dbReference>
<accession>A0ABV6DL28</accession>
<keyword evidence="1" id="KW-1133">Transmembrane helix</keyword>
<dbReference type="InterPro" id="IPR048147">
    <property type="entry name" value="CBO0543-like"/>
</dbReference>
<proteinExistence type="predicted"/>
<evidence type="ECO:0000313" key="3">
    <source>
        <dbReference type="Proteomes" id="UP001589776"/>
    </source>
</evidence>
<keyword evidence="3" id="KW-1185">Reference proteome</keyword>
<feature type="transmembrane region" description="Helical" evidence="1">
    <location>
        <begin position="36"/>
        <end position="56"/>
    </location>
</feature>
<feature type="transmembrane region" description="Helical" evidence="1">
    <location>
        <begin position="157"/>
        <end position="175"/>
    </location>
</feature>
<evidence type="ECO:0000313" key="2">
    <source>
        <dbReference type="EMBL" id="MFC0213350.1"/>
    </source>
</evidence>
<comment type="caution">
    <text evidence="2">The sequence shown here is derived from an EMBL/GenBank/DDBJ whole genome shotgun (WGS) entry which is preliminary data.</text>
</comment>
<reference evidence="2 3" key="1">
    <citation type="submission" date="2024-09" db="EMBL/GenBank/DDBJ databases">
        <authorList>
            <person name="Sun Q."/>
            <person name="Mori K."/>
        </authorList>
    </citation>
    <scope>NUCLEOTIDE SEQUENCE [LARGE SCALE GENOMIC DNA]</scope>
    <source>
        <strain evidence="2 3">CCM 7759</strain>
    </source>
</reference>
<dbReference type="NCBIfam" id="NF041644">
    <property type="entry name" value="CBO0543_fam"/>
    <property type="match status" value="1"/>
</dbReference>
<sequence>MKPIQDPEKLRKIGEFYDKIVETHYDYFQYWLHHTWFHWDFWISFALTVLPWALWIKFRKKDSTDRQLFVAFFVILISSWLDFIGTCYGLWYYTGKVIPTIPVYIPWDFCLLPVFLLFLLQFKPNSPAVIKALGFACVCSFAGEPFFQWLGFYVMKKWSVCYSFPIYFVIFLAAYKLSKRSSFSAI</sequence>
<keyword evidence="1" id="KW-0812">Transmembrane</keyword>
<protein>
    <submittedName>
        <fullName evidence="2">CBO0543 family protein</fullName>
    </submittedName>
</protein>
<dbReference type="EMBL" id="JBHLWN010000049">
    <property type="protein sequence ID" value="MFC0213350.1"/>
    <property type="molecule type" value="Genomic_DNA"/>
</dbReference>
<organism evidence="2 3">
    <name type="scientific">Paenibacillus chartarius</name>
    <dbReference type="NCBI Taxonomy" id="747481"/>
    <lineage>
        <taxon>Bacteria</taxon>
        <taxon>Bacillati</taxon>
        <taxon>Bacillota</taxon>
        <taxon>Bacilli</taxon>
        <taxon>Bacillales</taxon>
        <taxon>Paenibacillaceae</taxon>
        <taxon>Paenibacillus</taxon>
    </lineage>
</organism>
<feature type="transmembrane region" description="Helical" evidence="1">
    <location>
        <begin position="103"/>
        <end position="120"/>
    </location>
</feature>
<feature type="transmembrane region" description="Helical" evidence="1">
    <location>
        <begin position="68"/>
        <end position="91"/>
    </location>
</feature>
<evidence type="ECO:0000256" key="1">
    <source>
        <dbReference type="SAM" id="Phobius"/>
    </source>
</evidence>